<dbReference type="InParanoid" id="A0A7X0JR20"/>
<gene>
    <name evidence="2" type="ORF">HNR48_000860</name>
</gene>
<evidence type="ECO:0000256" key="1">
    <source>
        <dbReference type="SAM" id="Phobius"/>
    </source>
</evidence>
<reference evidence="2 3" key="1">
    <citation type="submission" date="2020-08" db="EMBL/GenBank/DDBJ databases">
        <title>Genomic Encyclopedia of Type Strains, Phase IV (KMG-IV): sequencing the most valuable type-strain genomes for metagenomic binning, comparative biology and taxonomic classification.</title>
        <authorList>
            <person name="Goeker M."/>
        </authorList>
    </citation>
    <scope>NUCLEOTIDE SEQUENCE [LARGE SCALE GENOMIC DNA]</scope>
    <source>
        <strain evidence="2 3">DSM 22368</strain>
    </source>
</reference>
<accession>A0A7X0JR20</accession>
<feature type="transmembrane region" description="Helical" evidence="1">
    <location>
        <begin position="66"/>
        <end position="85"/>
    </location>
</feature>
<keyword evidence="1" id="KW-0812">Transmembrane</keyword>
<dbReference type="RefSeq" id="WP_166850827.1">
    <property type="nucleotide sequence ID" value="NZ_JAAONY010000001.1"/>
</dbReference>
<dbReference type="EMBL" id="JACHHT010000001">
    <property type="protein sequence ID" value="MBB6520582.1"/>
    <property type="molecule type" value="Genomic_DNA"/>
</dbReference>
<keyword evidence="3" id="KW-1185">Reference proteome</keyword>
<dbReference type="Proteomes" id="UP000528457">
    <property type="component" value="Unassembled WGS sequence"/>
</dbReference>
<feature type="transmembrane region" description="Helical" evidence="1">
    <location>
        <begin position="7"/>
        <end position="27"/>
    </location>
</feature>
<dbReference type="AlphaFoldDB" id="A0A7X0JR20"/>
<feature type="transmembrane region" description="Helical" evidence="1">
    <location>
        <begin position="39"/>
        <end position="59"/>
    </location>
</feature>
<name>A0A7X0JR20_9GAMM</name>
<protein>
    <submittedName>
        <fullName evidence="2">Phosphatidylserine synthase</fullName>
    </submittedName>
</protein>
<comment type="caution">
    <text evidence="2">The sequence shown here is derived from an EMBL/GenBank/DDBJ whole genome shotgun (WGS) entry which is preliminary data.</text>
</comment>
<keyword evidence="1" id="KW-1133">Transmembrane helix</keyword>
<sequence length="87" mass="9571">MGFSGKALSGAIFLGLLFALFAAVFLAQFLPLDKALHRTFWAGLSVPITWAWASLWLFSRERFARAMWQVLALSIVLLLAGIGGMQL</sequence>
<keyword evidence="1" id="KW-0472">Membrane</keyword>
<evidence type="ECO:0000313" key="3">
    <source>
        <dbReference type="Proteomes" id="UP000528457"/>
    </source>
</evidence>
<organism evidence="2 3">
    <name type="scientific">Pseudoteredinibacter isoporae</name>
    <dbReference type="NCBI Taxonomy" id="570281"/>
    <lineage>
        <taxon>Bacteria</taxon>
        <taxon>Pseudomonadati</taxon>
        <taxon>Pseudomonadota</taxon>
        <taxon>Gammaproteobacteria</taxon>
        <taxon>Cellvibrionales</taxon>
        <taxon>Cellvibrionaceae</taxon>
        <taxon>Pseudoteredinibacter</taxon>
    </lineage>
</organism>
<proteinExistence type="predicted"/>
<evidence type="ECO:0000313" key="2">
    <source>
        <dbReference type="EMBL" id="MBB6520582.1"/>
    </source>
</evidence>